<dbReference type="InterPro" id="IPR001807">
    <property type="entry name" value="ClC"/>
</dbReference>
<dbReference type="SUPFAM" id="SSF81340">
    <property type="entry name" value="Clc chloride channel"/>
    <property type="match status" value="1"/>
</dbReference>
<dbReference type="STRING" id="41447.ENSSDUP00000026065"/>
<dbReference type="GO" id="GO:0005886">
    <property type="term" value="C:plasma membrane"/>
    <property type="evidence" value="ECO:0007669"/>
    <property type="project" value="TreeGrafter"/>
</dbReference>
<dbReference type="GO" id="GO:0005794">
    <property type="term" value="C:Golgi apparatus"/>
    <property type="evidence" value="ECO:0007669"/>
    <property type="project" value="TreeGrafter"/>
</dbReference>
<keyword evidence="2" id="KW-0813">Transport</keyword>
<protein>
    <submittedName>
        <fullName evidence="11">Chloride channel, voltage-sensitive 4</fullName>
    </submittedName>
</protein>
<feature type="region of interest" description="Disordered" evidence="9">
    <location>
        <begin position="561"/>
        <end position="588"/>
    </location>
</feature>
<dbReference type="GO" id="GO:0008021">
    <property type="term" value="C:synaptic vesicle"/>
    <property type="evidence" value="ECO:0007669"/>
    <property type="project" value="TreeGrafter"/>
</dbReference>
<dbReference type="Ensembl" id="ENSSDUT00000026533.1">
    <property type="protein sequence ID" value="ENSSDUP00000026065.1"/>
    <property type="gene ID" value="ENSSDUG00000018896.1"/>
</dbReference>
<feature type="transmembrane region" description="Helical" evidence="10">
    <location>
        <begin position="154"/>
        <end position="174"/>
    </location>
</feature>
<dbReference type="SUPFAM" id="SSF54631">
    <property type="entry name" value="CBS-domain pair"/>
    <property type="match status" value="1"/>
</dbReference>
<dbReference type="Gene3D" id="1.10.3080.10">
    <property type="entry name" value="Clc chloride channel"/>
    <property type="match status" value="1"/>
</dbReference>
<dbReference type="InterPro" id="IPR046342">
    <property type="entry name" value="CBS_dom_sf"/>
</dbReference>
<dbReference type="GO" id="GO:0005247">
    <property type="term" value="F:voltage-gated chloride channel activity"/>
    <property type="evidence" value="ECO:0007669"/>
    <property type="project" value="TreeGrafter"/>
</dbReference>
<evidence type="ECO:0000313" key="11">
    <source>
        <dbReference type="Ensembl" id="ENSSDUP00000026065.1"/>
    </source>
</evidence>
<evidence type="ECO:0000256" key="7">
    <source>
        <dbReference type="ARBA" id="ARBA00023136"/>
    </source>
</evidence>
<comment type="subcellular location">
    <subcellularLocation>
        <location evidence="1">Membrane</location>
        <topology evidence="1">Multi-pass membrane protein</topology>
    </subcellularLocation>
</comment>
<feature type="transmembrane region" description="Helical" evidence="10">
    <location>
        <begin position="186"/>
        <end position="206"/>
    </location>
</feature>
<evidence type="ECO:0000256" key="5">
    <source>
        <dbReference type="ARBA" id="ARBA00023065"/>
    </source>
</evidence>
<evidence type="ECO:0000256" key="4">
    <source>
        <dbReference type="ARBA" id="ARBA00022989"/>
    </source>
</evidence>
<sequence>RPERKASVCRLWYSHEQVLLTSNETTFRTTRRQSVRVVQKWAELIDWATPGCGEPTFELLPDFWALLFLPGVHCASLAPYACGSGTQRSKTILSGFIIRATGWNDALIRRSQPAAGVRLQAWEGGPLIHVPAAQETFASLFSSTARNEGKRREVNAVAVLSAAAAAGVSVAFGRRCGGVLFSLEEVIISLETLGSFFAALVAAFTLRSITRLQQPAGLFYVETYAVVSWRAGPFICWACFGALGDLFIRANIAWCRGGRPPAGECTPVLEVIAVRGSPPCWRSRNRTPAATSELISELSTSPSLFIPAWQSERSPAIVGIAVADGVSQPRLVIFKNWCRPGADCVTPGLYAMVELRGDRMTVLLVVIMFELTRKWVADAFGKGELYESHIPAQRLPHLDIGTSSPTDPGHRRDAARSQERPPLAVLTRTAPRWRTWKTLIKATDYNGFPVVVSREVGGLIGFVQRRDLPLSIKNARQKQDGVVSSSSSIFTEDLRRILNLSPFTVTAHAMETVVDISAKQTSSRPSLCLCMRLPGIITKEERPAPHGSDDEQDPESIISISSRDESRSAQAVSCTAPESPPTSRQASPTNTLHVFFSSKVALRFYLKR</sequence>
<keyword evidence="6" id="KW-0129">CBS domain</keyword>
<dbReference type="AlphaFoldDB" id="A0A3B4V7M3"/>
<evidence type="ECO:0000256" key="8">
    <source>
        <dbReference type="ARBA" id="ARBA00023214"/>
    </source>
</evidence>
<organism evidence="11 12">
    <name type="scientific">Seriola dumerili</name>
    <name type="common">Greater amberjack</name>
    <name type="synonym">Caranx dumerili</name>
    <dbReference type="NCBI Taxonomy" id="41447"/>
    <lineage>
        <taxon>Eukaryota</taxon>
        <taxon>Metazoa</taxon>
        <taxon>Chordata</taxon>
        <taxon>Craniata</taxon>
        <taxon>Vertebrata</taxon>
        <taxon>Euteleostomi</taxon>
        <taxon>Actinopterygii</taxon>
        <taxon>Neopterygii</taxon>
        <taxon>Teleostei</taxon>
        <taxon>Neoteleostei</taxon>
        <taxon>Acanthomorphata</taxon>
        <taxon>Carangaria</taxon>
        <taxon>Carangiformes</taxon>
        <taxon>Carangidae</taxon>
        <taxon>Seriola</taxon>
    </lineage>
</organism>
<feature type="region of interest" description="Disordered" evidence="9">
    <location>
        <begin position="397"/>
        <end position="420"/>
    </location>
</feature>
<dbReference type="PRINTS" id="PR00762">
    <property type="entry name" value="CLCHANNEL"/>
</dbReference>
<keyword evidence="5" id="KW-0406">Ion transport</keyword>
<dbReference type="GeneTree" id="ENSGT00940000158265"/>
<dbReference type="Pfam" id="PF00654">
    <property type="entry name" value="Voltage_CLC"/>
    <property type="match status" value="1"/>
</dbReference>
<dbReference type="GO" id="GO:0005769">
    <property type="term" value="C:early endosome"/>
    <property type="evidence" value="ECO:0007669"/>
    <property type="project" value="TreeGrafter"/>
</dbReference>
<keyword evidence="7 10" id="KW-0472">Membrane</keyword>
<dbReference type="Proteomes" id="UP000261420">
    <property type="component" value="Unplaced"/>
</dbReference>
<proteinExistence type="predicted"/>
<evidence type="ECO:0000256" key="10">
    <source>
        <dbReference type="SAM" id="Phobius"/>
    </source>
</evidence>
<dbReference type="Gene3D" id="3.10.580.20">
    <property type="match status" value="1"/>
</dbReference>
<dbReference type="InterPro" id="IPR014743">
    <property type="entry name" value="Cl-channel_core"/>
</dbReference>
<accession>A0A3B4V7M3</accession>
<keyword evidence="12" id="KW-1185">Reference proteome</keyword>
<evidence type="ECO:0000256" key="3">
    <source>
        <dbReference type="ARBA" id="ARBA00022692"/>
    </source>
</evidence>
<evidence type="ECO:0000256" key="1">
    <source>
        <dbReference type="ARBA" id="ARBA00004141"/>
    </source>
</evidence>
<evidence type="ECO:0000256" key="2">
    <source>
        <dbReference type="ARBA" id="ARBA00022448"/>
    </source>
</evidence>
<reference evidence="11" key="1">
    <citation type="submission" date="2025-08" db="UniProtKB">
        <authorList>
            <consortium name="Ensembl"/>
        </authorList>
    </citation>
    <scope>IDENTIFICATION</scope>
</reference>
<evidence type="ECO:0000256" key="9">
    <source>
        <dbReference type="SAM" id="MobiDB-lite"/>
    </source>
</evidence>
<keyword evidence="8" id="KW-0868">Chloride</keyword>
<name>A0A3B4V7M3_SERDU</name>
<keyword evidence="3 10" id="KW-0812">Transmembrane</keyword>
<feature type="compositionally biased region" description="Basic and acidic residues" evidence="9">
    <location>
        <begin position="408"/>
        <end position="419"/>
    </location>
</feature>
<keyword evidence="4 10" id="KW-1133">Transmembrane helix</keyword>
<reference evidence="11" key="2">
    <citation type="submission" date="2025-09" db="UniProtKB">
        <authorList>
            <consortium name="Ensembl"/>
        </authorList>
    </citation>
    <scope>IDENTIFICATION</scope>
</reference>
<dbReference type="PANTHER" id="PTHR45711">
    <property type="entry name" value="CHLORIDE CHANNEL PROTEIN"/>
    <property type="match status" value="1"/>
</dbReference>
<dbReference type="PANTHER" id="PTHR45711:SF2">
    <property type="entry name" value="H(+)_CL(-) EXCHANGE TRANSPORTER 4"/>
    <property type="match status" value="1"/>
</dbReference>
<evidence type="ECO:0000256" key="6">
    <source>
        <dbReference type="ARBA" id="ARBA00023122"/>
    </source>
</evidence>
<evidence type="ECO:0000313" key="12">
    <source>
        <dbReference type="Proteomes" id="UP000261420"/>
    </source>
</evidence>